<organism evidence="1 2">
    <name type="scientific">Methylobacterium symbioticum</name>
    <dbReference type="NCBI Taxonomy" id="2584084"/>
    <lineage>
        <taxon>Bacteria</taxon>
        <taxon>Pseudomonadati</taxon>
        <taxon>Pseudomonadota</taxon>
        <taxon>Alphaproteobacteria</taxon>
        <taxon>Hyphomicrobiales</taxon>
        <taxon>Methylobacteriaceae</taxon>
        <taxon>Methylobacterium</taxon>
    </lineage>
</organism>
<dbReference type="RefSeq" id="WP_142585962.1">
    <property type="nucleotide sequence ID" value="NZ_CABFPH010000146.1"/>
</dbReference>
<dbReference type="InterPro" id="IPR017748">
    <property type="entry name" value="TagF"/>
</dbReference>
<protein>
    <recommendedName>
        <fullName evidence="3">Type VI secretion system-associated protein TagF</fullName>
    </recommendedName>
</protein>
<proteinExistence type="predicted"/>
<dbReference type="PIRSF" id="PIRSF029287">
    <property type="entry name" value="UCP029287"/>
    <property type="match status" value="1"/>
</dbReference>
<dbReference type="EMBL" id="CABFPH010000146">
    <property type="protein sequence ID" value="VUD74689.1"/>
    <property type="molecule type" value="Genomic_DNA"/>
</dbReference>
<accession>A0A509EMI4</accession>
<name>A0A509EMI4_9HYPH</name>
<dbReference type="Gene3D" id="3.40.1730.10">
    <property type="entry name" value="pa0076 domain"/>
    <property type="match status" value="1"/>
</dbReference>
<evidence type="ECO:0008006" key="3">
    <source>
        <dbReference type="Google" id="ProtNLM"/>
    </source>
</evidence>
<dbReference type="Proteomes" id="UP000410984">
    <property type="component" value="Unassembled WGS sequence"/>
</dbReference>
<keyword evidence="2" id="KW-1185">Reference proteome</keyword>
<gene>
    <name evidence="1" type="ORF">MET9862_05322</name>
</gene>
<dbReference type="Pfam" id="PF09867">
    <property type="entry name" value="TagF_N"/>
    <property type="match status" value="1"/>
</dbReference>
<dbReference type="InterPro" id="IPR038225">
    <property type="entry name" value="TagF_sf"/>
</dbReference>
<sequence length="229" mass="24035">MPCGLYGKLPARRDFIALAVPRAVLNAWEPWIQGGLSASRQQLGEGWTEAYLRAPIWRFWLGAGLAGEPVLGAFMPSADGIGRYFPLTLLCRGEGAESLPPPELEPFEGWFGQAEAFLLSTLSDGAAFEAVTAGLAALPDAMPSGLPAPTAGTRRLRGGALIAPAEGSDFAGALNRLRPLAHAGLHAGMSYWWTVGGAGFPALALTVRGLPDPYLFAGFLTGQFDAVAI</sequence>
<evidence type="ECO:0000313" key="2">
    <source>
        <dbReference type="Proteomes" id="UP000410984"/>
    </source>
</evidence>
<evidence type="ECO:0000313" key="1">
    <source>
        <dbReference type="EMBL" id="VUD74689.1"/>
    </source>
</evidence>
<dbReference type="NCBIfam" id="TIGR03373">
    <property type="entry name" value="VI_minor_4"/>
    <property type="match status" value="1"/>
</dbReference>
<reference evidence="1 2" key="1">
    <citation type="submission" date="2019-06" db="EMBL/GenBank/DDBJ databases">
        <authorList>
            <person name="Rodrigo-Torres L."/>
            <person name="Arahal R. D."/>
            <person name="Lucena T."/>
        </authorList>
    </citation>
    <scope>NUCLEOTIDE SEQUENCE [LARGE SCALE GENOMIC DNA]</scope>
    <source>
        <strain evidence="1 2">SB0023/3</strain>
    </source>
</reference>
<dbReference type="OrthoDB" id="9801841at2"/>
<dbReference type="AlphaFoldDB" id="A0A509EMI4"/>